<dbReference type="AlphaFoldDB" id="A0A7R9VQ28"/>
<dbReference type="Pfam" id="PF25192">
    <property type="entry name" value="DiatomPyrShell"/>
    <property type="match status" value="1"/>
</dbReference>
<dbReference type="InterPro" id="IPR057491">
    <property type="entry name" value="DiatomPyrShell"/>
</dbReference>
<gene>
    <name evidence="3" type="ORF">TDUB1175_LOCUS5856</name>
</gene>
<name>A0A7R9VQ28_9STRA</name>
<organism evidence="3">
    <name type="scientific">Pseudictyota dubia</name>
    <dbReference type="NCBI Taxonomy" id="2749911"/>
    <lineage>
        <taxon>Eukaryota</taxon>
        <taxon>Sar</taxon>
        <taxon>Stramenopiles</taxon>
        <taxon>Ochrophyta</taxon>
        <taxon>Bacillariophyta</taxon>
        <taxon>Mediophyceae</taxon>
        <taxon>Biddulphiophycidae</taxon>
        <taxon>Eupodiscales</taxon>
        <taxon>Odontellaceae</taxon>
        <taxon>Pseudictyota</taxon>
    </lineage>
</organism>
<protein>
    <submittedName>
        <fullName evidence="3">Uncharacterized protein</fullName>
    </submittedName>
</protein>
<evidence type="ECO:0000256" key="2">
    <source>
        <dbReference type="SAM" id="SignalP"/>
    </source>
</evidence>
<keyword evidence="2" id="KW-0732">Signal</keyword>
<feature type="compositionally biased region" description="Polar residues" evidence="1">
    <location>
        <begin position="55"/>
        <end position="65"/>
    </location>
</feature>
<accession>A0A7R9VQ28</accession>
<feature type="region of interest" description="Disordered" evidence="1">
    <location>
        <begin position="50"/>
        <end position="69"/>
    </location>
</feature>
<reference evidence="3" key="1">
    <citation type="submission" date="2021-01" db="EMBL/GenBank/DDBJ databases">
        <authorList>
            <person name="Corre E."/>
            <person name="Pelletier E."/>
            <person name="Niang G."/>
            <person name="Scheremetjew M."/>
            <person name="Finn R."/>
            <person name="Kale V."/>
            <person name="Holt S."/>
            <person name="Cochrane G."/>
            <person name="Meng A."/>
            <person name="Brown T."/>
            <person name="Cohen L."/>
        </authorList>
    </citation>
    <scope>NUCLEOTIDE SEQUENCE</scope>
    <source>
        <strain evidence="3">CCMP147</strain>
    </source>
</reference>
<proteinExistence type="predicted"/>
<sequence>MKFQACSIVVLCASLSSAFVPEVTKSPAFKALHSTPPYLNTNTGVGTGVDASGASALQKSGVPSSESEKAKNIWADSTSVKVEGGSLRTWSFATPDVEAVHVSMKTNGRPLNANVDLWQGPDNTPQKMGVYIEDGKLRPFNAVIATPRGQNTIAIRNTAQMEFPLHACVKTNVKDGQTTSDSLSGFINALSETSPEIVQGGAIKTYSFAPSVVSVQILLETDGRPLNSRIELLQGPNNNKQVIEVYTEDGVERPFYIVVESPGSGNVVRIQNTSPLEFPMTARVEPFEIDYGMDDTIIIDGGSVRN</sequence>
<feature type="signal peptide" evidence="2">
    <location>
        <begin position="1"/>
        <end position="18"/>
    </location>
</feature>
<evidence type="ECO:0000256" key="1">
    <source>
        <dbReference type="SAM" id="MobiDB-lite"/>
    </source>
</evidence>
<evidence type="ECO:0000313" key="3">
    <source>
        <dbReference type="EMBL" id="CAD8302282.1"/>
    </source>
</evidence>
<dbReference type="EMBL" id="HBED01011737">
    <property type="protein sequence ID" value="CAD8302282.1"/>
    <property type="molecule type" value="Transcribed_RNA"/>
</dbReference>
<feature type="chain" id="PRO_5031209095" evidence="2">
    <location>
        <begin position="19"/>
        <end position="306"/>
    </location>
</feature>